<accession>A0A8J7PDN8</accession>
<proteinExistence type="predicted"/>
<comment type="caution">
    <text evidence="1">The sequence shown here is derived from an EMBL/GenBank/DDBJ whole genome shotgun (WGS) entry which is preliminary data.</text>
</comment>
<evidence type="ECO:0000313" key="1">
    <source>
        <dbReference type="EMBL" id="MBN8659783.1"/>
    </source>
</evidence>
<evidence type="ECO:0000313" key="2">
    <source>
        <dbReference type="Proteomes" id="UP000664277"/>
    </source>
</evidence>
<organism evidence="1 2">
    <name type="scientific">Candidatus Obscuribacter phosphatis</name>
    <dbReference type="NCBI Taxonomy" id="1906157"/>
    <lineage>
        <taxon>Bacteria</taxon>
        <taxon>Bacillati</taxon>
        <taxon>Candidatus Melainabacteria</taxon>
        <taxon>Candidatus Obscuribacterales</taxon>
        <taxon>Candidatus Obscuribacteraceae</taxon>
        <taxon>Candidatus Obscuribacter</taxon>
    </lineage>
</organism>
<dbReference type="Proteomes" id="UP000664277">
    <property type="component" value="Unassembled WGS sequence"/>
</dbReference>
<name>A0A8J7PDN8_9BACT</name>
<protein>
    <submittedName>
        <fullName evidence="1">Uncharacterized protein</fullName>
    </submittedName>
</protein>
<sequence length="296" mass="33115">MMLEFNVQGSPCFSSPVSAQRREAEKGVQSARAISKEINSESRVSGDKSYMVLRQRSELLGDYLLYLNEDSFLLRVKDTGVNLSYKEGWTAVKIFNEHSRKIADLEIGKTGHVSNPFTKASMLLTGLSFSGVEYGPETKLPAEEESSKRKKLHLPDDYQLVCFDTTKAFCLAQNERKKRQEIYSSAPISARVVVLTNCFKNSGKQGKVLELLGQLQDIDTGFIADSKRHRKGVPLQIDYKNVGGDKRNYLSTYRVTVQKGVFEIQPTKDYTVAKNANEVIQNGGSGDAIELMILDH</sequence>
<dbReference type="AlphaFoldDB" id="A0A8J7PDN8"/>
<reference evidence="1" key="1">
    <citation type="submission" date="2021-02" db="EMBL/GenBank/DDBJ databases">
        <title>Genome-Resolved Metagenomics of a Microbial Community Performing Photosynthetic Biological Nutrient Removal.</title>
        <authorList>
            <person name="Mcdaniel E.A."/>
        </authorList>
    </citation>
    <scope>NUCLEOTIDE SEQUENCE</scope>
    <source>
        <strain evidence="1">UWPOB_OBS1</strain>
    </source>
</reference>
<gene>
    <name evidence="1" type="ORF">J0M35_05435</name>
</gene>
<dbReference type="EMBL" id="JAFLCK010000005">
    <property type="protein sequence ID" value="MBN8659783.1"/>
    <property type="molecule type" value="Genomic_DNA"/>
</dbReference>